<accession>A0A699KA29</accession>
<feature type="compositionally biased region" description="Basic and acidic residues" evidence="1">
    <location>
        <begin position="8"/>
        <end position="32"/>
    </location>
</feature>
<proteinExistence type="predicted"/>
<sequence length="120" mass="13404">AFLTQPTTKKEASSTAIHGDKEEASTAIHGDKEEASSTIKLEDLVNYFGHFRVRFSLTVEARKLSEMTFYIKSLFGQSHEKVIQRVKTDGQTAAFLLKIQVTTEMKKGIFVIFCRDSGVG</sequence>
<evidence type="ECO:0000256" key="1">
    <source>
        <dbReference type="SAM" id="MobiDB-lite"/>
    </source>
</evidence>
<gene>
    <name evidence="2" type="ORF">Tci_655038</name>
</gene>
<name>A0A699KA29_TANCI</name>
<dbReference type="EMBL" id="BKCJ010496186">
    <property type="protein sequence ID" value="GFA83066.1"/>
    <property type="molecule type" value="Genomic_DNA"/>
</dbReference>
<feature type="non-terminal residue" evidence="2">
    <location>
        <position position="1"/>
    </location>
</feature>
<comment type="caution">
    <text evidence="2">The sequence shown here is derived from an EMBL/GenBank/DDBJ whole genome shotgun (WGS) entry which is preliminary data.</text>
</comment>
<evidence type="ECO:0000313" key="2">
    <source>
        <dbReference type="EMBL" id="GFA83066.1"/>
    </source>
</evidence>
<dbReference type="AlphaFoldDB" id="A0A699KA29"/>
<protein>
    <submittedName>
        <fullName evidence="2">Uncharacterized protein</fullName>
    </submittedName>
</protein>
<reference evidence="2" key="1">
    <citation type="journal article" date="2019" name="Sci. Rep.">
        <title>Draft genome of Tanacetum cinerariifolium, the natural source of mosquito coil.</title>
        <authorList>
            <person name="Yamashiro T."/>
            <person name="Shiraishi A."/>
            <person name="Satake H."/>
            <person name="Nakayama K."/>
        </authorList>
    </citation>
    <scope>NUCLEOTIDE SEQUENCE</scope>
</reference>
<organism evidence="2">
    <name type="scientific">Tanacetum cinerariifolium</name>
    <name type="common">Dalmatian daisy</name>
    <name type="synonym">Chrysanthemum cinerariifolium</name>
    <dbReference type="NCBI Taxonomy" id="118510"/>
    <lineage>
        <taxon>Eukaryota</taxon>
        <taxon>Viridiplantae</taxon>
        <taxon>Streptophyta</taxon>
        <taxon>Embryophyta</taxon>
        <taxon>Tracheophyta</taxon>
        <taxon>Spermatophyta</taxon>
        <taxon>Magnoliopsida</taxon>
        <taxon>eudicotyledons</taxon>
        <taxon>Gunneridae</taxon>
        <taxon>Pentapetalae</taxon>
        <taxon>asterids</taxon>
        <taxon>campanulids</taxon>
        <taxon>Asterales</taxon>
        <taxon>Asteraceae</taxon>
        <taxon>Asteroideae</taxon>
        <taxon>Anthemideae</taxon>
        <taxon>Anthemidinae</taxon>
        <taxon>Tanacetum</taxon>
    </lineage>
</organism>
<feature type="region of interest" description="Disordered" evidence="1">
    <location>
        <begin position="1"/>
        <end position="32"/>
    </location>
</feature>